<dbReference type="InParanoid" id="A0A165VGI0"/>
<feature type="transmembrane region" description="Helical" evidence="2">
    <location>
        <begin position="105"/>
        <end position="125"/>
    </location>
</feature>
<feature type="region of interest" description="Disordered" evidence="1">
    <location>
        <begin position="165"/>
        <end position="185"/>
    </location>
</feature>
<protein>
    <submittedName>
        <fullName evidence="3">Uncharacterized protein</fullName>
    </submittedName>
</protein>
<keyword evidence="4" id="KW-1185">Reference proteome</keyword>
<name>A0A165VGI0_9AGAM</name>
<gene>
    <name evidence="3" type="ORF">NEOLEDRAFT_1127374</name>
</gene>
<dbReference type="AlphaFoldDB" id="A0A165VGI0"/>
<evidence type="ECO:0000313" key="4">
    <source>
        <dbReference type="Proteomes" id="UP000076761"/>
    </source>
</evidence>
<dbReference type="Proteomes" id="UP000076761">
    <property type="component" value="Unassembled WGS sequence"/>
</dbReference>
<keyword evidence="2" id="KW-0472">Membrane</keyword>
<accession>A0A165VGI0</accession>
<evidence type="ECO:0000313" key="3">
    <source>
        <dbReference type="EMBL" id="KZT29641.1"/>
    </source>
</evidence>
<evidence type="ECO:0000256" key="2">
    <source>
        <dbReference type="SAM" id="Phobius"/>
    </source>
</evidence>
<keyword evidence="2" id="KW-1133">Transmembrane helix</keyword>
<keyword evidence="2" id="KW-0812">Transmembrane</keyword>
<proteinExistence type="predicted"/>
<dbReference type="EMBL" id="KV425553">
    <property type="protein sequence ID" value="KZT29641.1"/>
    <property type="molecule type" value="Genomic_DNA"/>
</dbReference>
<evidence type="ECO:0000256" key="1">
    <source>
        <dbReference type="SAM" id="MobiDB-lite"/>
    </source>
</evidence>
<reference evidence="3 4" key="1">
    <citation type="journal article" date="2016" name="Mol. Biol. Evol.">
        <title>Comparative Genomics of Early-Diverging Mushroom-Forming Fungi Provides Insights into the Origins of Lignocellulose Decay Capabilities.</title>
        <authorList>
            <person name="Nagy L.G."/>
            <person name="Riley R."/>
            <person name="Tritt A."/>
            <person name="Adam C."/>
            <person name="Daum C."/>
            <person name="Floudas D."/>
            <person name="Sun H."/>
            <person name="Yadav J.S."/>
            <person name="Pangilinan J."/>
            <person name="Larsson K.H."/>
            <person name="Matsuura K."/>
            <person name="Barry K."/>
            <person name="Labutti K."/>
            <person name="Kuo R."/>
            <person name="Ohm R.A."/>
            <person name="Bhattacharya S.S."/>
            <person name="Shirouzu T."/>
            <person name="Yoshinaga Y."/>
            <person name="Martin F.M."/>
            <person name="Grigoriev I.V."/>
            <person name="Hibbett D.S."/>
        </authorList>
    </citation>
    <scope>NUCLEOTIDE SEQUENCE [LARGE SCALE GENOMIC DNA]</scope>
    <source>
        <strain evidence="3 4">HHB14362 ss-1</strain>
    </source>
</reference>
<feature type="compositionally biased region" description="Polar residues" evidence="1">
    <location>
        <begin position="168"/>
        <end position="185"/>
    </location>
</feature>
<sequence length="185" mass="21323">MSTRIGGIASETVHPSCQRKVISFTIHVSRVGWELRALMKGKELDNISAARRTLPDAPGSYDCKVEVPIKEVHDLDTRMTRRPKPSQPEERALKQYDKRHDKHRVIYCTSAGIVYTGITLPSMWFPTEVQNNHIKMIGINVKATDFEEAVRLPQLRWNTLRRKRGRSPNLTFRPNDTTVQQLYAR</sequence>
<organism evidence="3 4">
    <name type="scientific">Neolentinus lepideus HHB14362 ss-1</name>
    <dbReference type="NCBI Taxonomy" id="1314782"/>
    <lineage>
        <taxon>Eukaryota</taxon>
        <taxon>Fungi</taxon>
        <taxon>Dikarya</taxon>
        <taxon>Basidiomycota</taxon>
        <taxon>Agaricomycotina</taxon>
        <taxon>Agaricomycetes</taxon>
        <taxon>Gloeophyllales</taxon>
        <taxon>Gloeophyllaceae</taxon>
        <taxon>Neolentinus</taxon>
    </lineage>
</organism>